<evidence type="ECO:0000313" key="1">
    <source>
        <dbReference type="EMBL" id="TXJ12758.1"/>
    </source>
</evidence>
<gene>
    <name evidence="1" type="ORF">EPJ80_03925</name>
</gene>
<dbReference type="AlphaFoldDB" id="A0A5C8CIS9"/>
<evidence type="ECO:0000313" key="2">
    <source>
        <dbReference type="Proteomes" id="UP000325116"/>
    </source>
</evidence>
<sequence length="400" mass="45563">MKVIYSFMIGLILFNFYACTKQQIEEPLTENAKLEITYLDEKNNPTEKRTDNILMKLKDDENGFIMVSKKTGENEYTDYLIDTVNNSTISMFYTNKSNFPYKIVVIQEGVSMVGYTSEYREDTKDFDIVWEMLNGSTTEYETFANISATNLFNHAKTSGVDENTDYQIMTLKVSVRIADAINKYVDDNFEDNPITRGFWSKFCNFWKKVFKPIVRVVTIIVAIFIPPVAPIIVSTVKIVDKIIDTINGVYIGVEDAAKAASGKKELLIIKESGGRYKDGEELNLKKANGTEKVILDITEAAINNFVGRATMSGNDINPHDKINFYYSFKDDKNNRNYCVSNTSIFLQPKEALNNGSDINLLITRKFNEIGTNNIYLDFIVPDGVFINRKVKPNFRLVLVP</sequence>
<dbReference type="Proteomes" id="UP000325116">
    <property type="component" value="Unassembled WGS sequence"/>
</dbReference>
<dbReference type="RefSeq" id="WP_147757986.1">
    <property type="nucleotide sequence ID" value="NZ_SAXT01000003.1"/>
</dbReference>
<comment type="caution">
    <text evidence="1">The sequence shown here is derived from an EMBL/GenBank/DDBJ whole genome shotgun (WGS) entry which is preliminary data.</text>
</comment>
<name>A0A5C8CIS9_9SPIR</name>
<reference evidence="1 2" key="1">
    <citation type="journal article" date="1992" name="Lakartidningen">
        <title>[Penicillin V and not amoxicillin is the first choice preparation in acute otitis].</title>
        <authorList>
            <person name="Kamme C."/>
            <person name="Lundgren K."/>
            <person name="Prellner K."/>
        </authorList>
    </citation>
    <scope>NUCLEOTIDE SEQUENCE [LARGE SCALE GENOMIC DNA]</scope>
    <source>
        <strain evidence="1 2">W1</strain>
    </source>
</reference>
<proteinExistence type="predicted"/>
<accession>A0A5C8CIS9</accession>
<protein>
    <submittedName>
        <fullName evidence="1">Uncharacterized protein</fullName>
    </submittedName>
</protein>
<organism evidence="1 2">
    <name type="scientific">Brachyspira aalborgi</name>
    <dbReference type="NCBI Taxonomy" id="29522"/>
    <lineage>
        <taxon>Bacteria</taxon>
        <taxon>Pseudomonadati</taxon>
        <taxon>Spirochaetota</taxon>
        <taxon>Spirochaetia</taxon>
        <taxon>Brachyspirales</taxon>
        <taxon>Brachyspiraceae</taxon>
        <taxon>Brachyspira</taxon>
    </lineage>
</organism>
<dbReference type="EMBL" id="SAXT01000003">
    <property type="protein sequence ID" value="TXJ12758.1"/>
    <property type="molecule type" value="Genomic_DNA"/>
</dbReference>